<gene>
    <name evidence="2" type="ORF">ZHAS_00008633</name>
</gene>
<evidence type="ECO:0000256" key="1">
    <source>
        <dbReference type="SAM" id="MobiDB-lite"/>
    </source>
</evidence>
<evidence type="ECO:0000313" key="3">
    <source>
        <dbReference type="EnsemblMetazoa" id="ASIC008633-PA"/>
    </source>
</evidence>
<dbReference type="AlphaFoldDB" id="A0A084VSS3"/>
<keyword evidence="4" id="KW-1185">Reference proteome</keyword>
<reference evidence="2 4" key="1">
    <citation type="journal article" date="2014" name="BMC Genomics">
        <title>Genome sequence of Anopheles sinensis provides insight into genetics basis of mosquito competence for malaria parasites.</title>
        <authorList>
            <person name="Zhou D."/>
            <person name="Zhang D."/>
            <person name="Ding G."/>
            <person name="Shi L."/>
            <person name="Hou Q."/>
            <person name="Ye Y."/>
            <person name="Xu Y."/>
            <person name="Zhou H."/>
            <person name="Xiong C."/>
            <person name="Li S."/>
            <person name="Yu J."/>
            <person name="Hong S."/>
            <person name="Yu X."/>
            <person name="Zou P."/>
            <person name="Chen C."/>
            <person name="Chang X."/>
            <person name="Wang W."/>
            <person name="Lv Y."/>
            <person name="Sun Y."/>
            <person name="Ma L."/>
            <person name="Shen B."/>
            <person name="Zhu C."/>
        </authorList>
    </citation>
    <scope>NUCLEOTIDE SEQUENCE [LARGE SCALE GENOMIC DNA]</scope>
</reference>
<reference evidence="3" key="2">
    <citation type="submission" date="2020-05" db="UniProtKB">
        <authorList>
            <consortium name="EnsemblMetazoa"/>
        </authorList>
    </citation>
    <scope>IDENTIFICATION</scope>
</reference>
<dbReference type="EMBL" id="ATLV01016140">
    <property type="status" value="NOT_ANNOTATED_CDS"/>
    <property type="molecule type" value="Genomic_DNA"/>
</dbReference>
<evidence type="ECO:0000313" key="2">
    <source>
        <dbReference type="EMBL" id="KFB41017.1"/>
    </source>
</evidence>
<sequence length="81" mass="8877">MFSRKTPHAVGENAGAIPPEATTSVTAKTMVNNSANKHRFFLSDRCVGIRYDVLRATSSATASTESEKMKRILHQRTVAVK</sequence>
<accession>A0A084VSS3</accession>
<protein>
    <submittedName>
        <fullName evidence="2 3">Uncharacterized protein</fullName>
    </submittedName>
</protein>
<dbReference type="EMBL" id="KE525057">
    <property type="protein sequence ID" value="KFB41017.1"/>
    <property type="molecule type" value="Genomic_DNA"/>
</dbReference>
<name>A0A084VSS3_ANOSI</name>
<feature type="region of interest" description="Disordered" evidence="1">
    <location>
        <begin position="1"/>
        <end position="20"/>
    </location>
</feature>
<proteinExistence type="predicted"/>
<dbReference type="Proteomes" id="UP000030765">
    <property type="component" value="Unassembled WGS sequence"/>
</dbReference>
<organism evidence="2">
    <name type="scientific">Anopheles sinensis</name>
    <name type="common">Mosquito</name>
    <dbReference type="NCBI Taxonomy" id="74873"/>
    <lineage>
        <taxon>Eukaryota</taxon>
        <taxon>Metazoa</taxon>
        <taxon>Ecdysozoa</taxon>
        <taxon>Arthropoda</taxon>
        <taxon>Hexapoda</taxon>
        <taxon>Insecta</taxon>
        <taxon>Pterygota</taxon>
        <taxon>Neoptera</taxon>
        <taxon>Endopterygota</taxon>
        <taxon>Diptera</taxon>
        <taxon>Nematocera</taxon>
        <taxon>Culicoidea</taxon>
        <taxon>Culicidae</taxon>
        <taxon>Anophelinae</taxon>
        <taxon>Anopheles</taxon>
    </lineage>
</organism>
<dbReference type="VEuPathDB" id="VectorBase:ASIC008633"/>
<evidence type="ECO:0000313" key="4">
    <source>
        <dbReference type="Proteomes" id="UP000030765"/>
    </source>
</evidence>
<dbReference type="EnsemblMetazoa" id="ASIC008633-RA">
    <property type="protein sequence ID" value="ASIC008633-PA"/>
    <property type="gene ID" value="ASIC008633"/>
</dbReference>